<name>E1JZ24_SOLFR</name>
<protein>
    <submittedName>
        <fullName evidence="5">Glycosyl transferase family 2</fullName>
    </submittedName>
</protein>
<dbReference type="InterPro" id="IPR001173">
    <property type="entry name" value="Glyco_trans_2-like"/>
</dbReference>
<evidence type="ECO:0000259" key="4">
    <source>
        <dbReference type="Pfam" id="PF00535"/>
    </source>
</evidence>
<dbReference type="PANTHER" id="PTHR43179:SF12">
    <property type="entry name" value="GALACTOFURANOSYLTRANSFERASE GLFT2"/>
    <property type="match status" value="1"/>
</dbReference>
<dbReference type="eggNOG" id="COG1216">
    <property type="taxonomic scope" value="Bacteria"/>
</dbReference>
<organism evidence="5 6">
    <name type="scientific">Solidesulfovibrio fructosivorans JJ]</name>
    <dbReference type="NCBI Taxonomy" id="596151"/>
    <lineage>
        <taxon>Bacteria</taxon>
        <taxon>Pseudomonadati</taxon>
        <taxon>Thermodesulfobacteriota</taxon>
        <taxon>Desulfovibrionia</taxon>
        <taxon>Desulfovibrionales</taxon>
        <taxon>Desulfovibrionaceae</taxon>
        <taxon>Solidesulfovibrio</taxon>
    </lineage>
</organism>
<evidence type="ECO:0000256" key="3">
    <source>
        <dbReference type="ARBA" id="ARBA00022679"/>
    </source>
</evidence>
<evidence type="ECO:0000313" key="5">
    <source>
        <dbReference type="EMBL" id="EFL50440.1"/>
    </source>
</evidence>
<dbReference type="InterPro" id="IPR029044">
    <property type="entry name" value="Nucleotide-diphossugar_trans"/>
</dbReference>
<keyword evidence="6" id="KW-1185">Reference proteome</keyword>
<gene>
    <name evidence="5" type="ORF">DesfrDRAFT_2873</name>
</gene>
<comment type="caution">
    <text evidence="5">The sequence shown here is derived from an EMBL/GenBank/DDBJ whole genome shotgun (WGS) entry which is preliminary data.</text>
</comment>
<keyword evidence="3 5" id="KW-0808">Transferase</keyword>
<dbReference type="SUPFAM" id="SSF53448">
    <property type="entry name" value="Nucleotide-diphospho-sugar transferases"/>
    <property type="match status" value="1"/>
</dbReference>
<evidence type="ECO:0000313" key="6">
    <source>
        <dbReference type="Proteomes" id="UP000006250"/>
    </source>
</evidence>
<dbReference type="AlphaFoldDB" id="E1JZ24"/>
<dbReference type="EMBL" id="AECZ01000020">
    <property type="protein sequence ID" value="EFL50440.1"/>
    <property type="molecule type" value="Genomic_DNA"/>
</dbReference>
<evidence type="ECO:0000256" key="2">
    <source>
        <dbReference type="ARBA" id="ARBA00022676"/>
    </source>
</evidence>
<dbReference type="Gene3D" id="3.90.550.10">
    <property type="entry name" value="Spore Coat Polysaccharide Biosynthesis Protein SpsA, Chain A"/>
    <property type="match status" value="1"/>
</dbReference>
<reference evidence="5 6" key="1">
    <citation type="submission" date="2010-08" db="EMBL/GenBank/DDBJ databases">
        <title>The draft genome of Desulfovibrio fructosovorans JJ.</title>
        <authorList>
            <consortium name="US DOE Joint Genome Institute (JGI-PGF)"/>
            <person name="Lucas S."/>
            <person name="Copeland A."/>
            <person name="Lapidus A."/>
            <person name="Cheng J.-F."/>
            <person name="Bruce D."/>
            <person name="Goodwin L."/>
            <person name="Pitluck S."/>
            <person name="Land M.L."/>
            <person name="Hauser L."/>
            <person name="Chang Y.-J."/>
            <person name="Jeffries C."/>
            <person name="Wall J.D."/>
            <person name="Stahl D.A."/>
            <person name="Arkin A.P."/>
            <person name="Dehal P."/>
            <person name="Stolyar S.M."/>
            <person name="Hazen T.C."/>
            <person name="Woyke T.J."/>
        </authorList>
    </citation>
    <scope>NUCLEOTIDE SEQUENCE [LARGE SCALE GENOMIC DNA]</scope>
    <source>
        <strain evidence="5 6">JJ</strain>
    </source>
</reference>
<dbReference type="Proteomes" id="UP000006250">
    <property type="component" value="Unassembled WGS sequence"/>
</dbReference>
<sequence length="556" mass="59225">MTSLPDWLAAELPAPFEDMLLAGTAGRDHLLRAAAMAEVAADQVQGTAREAWAHRRLGLLASAFEEDSLHGPTAAALTGALSDAAASAVRADPAFAVLLETLARTFRIPENTAYYQRLVAAGDARRIEAYLENECRGRHGLFWLHVALRRDILSRNFDRGLAHIALALPEALAPLADKLRADLALLAGRPGEALALYERSLAMAPRPLGRFRAGLAARAAGEDAAARAHFAATLAAMPEHVSAALALYDLVAGRDKASAALPPSVAIALYTYNKGADLDATLASLFASALGQARVTVLDNASADATPDVLAAWVDRVGTGRLATIRLPVNIGAPAARNWLAAVPRVGEADFVAYLDDDVDLPADWLPRLFAAMRAYPEAGVWGCRVADTGNPAVAQGVGAMLVPGKTCGDAPSLPWLGTAHAESFDFGAFTHLRPCLSVMGCCHLFRGERLRAAGGFDIRYSPSQYDDVDHDLRLALSGRPPVYQGHLVVGHRRPAPVFAPPKPDQQAGGEANLHKLLAKHRDRFTELGDGMRRCAREDLIAKWGELTDTAESDEA</sequence>
<dbReference type="GO" id="GO:0016757">
    <property type="term" value="F:glycosyltransferase activity"/>
    <property type="evidence" value="ECO:0007669"/>
    <property type="project" value="UniProtKB-KW"/>
</dbReference>
<dbReference type="InterPro" id="IPR011990">
    <property type="entry name" value="TPR-like_helical_dom_sf"/>
</dbReference>
<dbReference type="PANTHER" id="PTHR43179">
    <property type="entry name" value="RHAMNOSYLTRANSFERASE WBBL"/>
    <property type="match status" value="1"/>
</dbReference>
<feature type="domain" description="Glycosyltransferase 2-like" evidence="4">
    <location>
        <begin position="269"/>
        <end position="392"/>
    </location>
</feature>
<keyword evidence="2" id="KW-0328">Glycosyltransferase</keyword>
<dbReference type="OrthoDB" id="5443808at2"/>
<accession>E1JZ24</accession>
<dbReference type="SUPFAM" id="SSF48452">
    <property type="entry name" value="TPR-like"/>
    <property type="match status" value="1"/>
</dbReference>
<dbReference type="RefSeq" id="WP_005994975.1">
    <property type="nucleotide sequence ID" value="NZ_AECZ01000020.1"/>
</dbReference>
<dbReference type="Pfam" id="PF00535">
    <property type="entry name" value="Glycos_transf_2"/>
    <property type="match status" value="1"/>
</dbReference>
<proteinExistence type="inferred from homology"/>
<evidence type="ECO:0000256" key="1">
    <source>
        <dbReference type="ARBA" id="ARBA00006739"/>
    </source>
</evidence>
<dbReference type="STRING" id="596151.DesfrDRAFT_2873"/>
<comment type="similarity">
    <text evidence="1">Belongs to the glycosyltransferase 2 family.</text>
</comment>